<evidence type="ECO:0000313" key="2">
    <source>
        <dbReference type="Proteomes" id="UP000499080"/>
    </source>
</evidence>
<dbReference type="EMBL" id="BGPR01011794">
    <property type="protein sequence ID" value="GBN52985.1"/>
    <property type="molecule type" value="Genomic_DNA"/>
</dbReference>
<protein>
    <recommendedName>
        <fullName evidence="3">Reverse transcriptase zinc-binding domain-containing protein</fullName>
    </recommendedName>
</protein>
<sequence length="197" mass="22779">MLHSELCDRLRAQILCRVPTMARVPLVRHPCPMASTSPLAFKTQIQLSPMSCRKYLPRSSAKQDLKHRALAKWQRRWDDGINDLSTYGIIKKVGLRNHNWPRQLIQFITGHGPFPSYLFRFGKHPDNCCACGEPGTPFHYATKCRLTLSYHLKCPADQHIEAWLKSITNHHLLRNKIIDLLNFITSQEDLLKSEQPE</sequence>
<proteinExistence type="predicted"/>
<evidence type="ECO:0000313" key="1">
    <source>
        <dbReference type="EMBL" id="GBN52985.1"/>
    </source>
</evidence>
<gene>
    <name evidence="1" type="ORF">AVEN_31817_1</name>
</gene>
<evidence type="ECO:0008006" key="3">
    <source>
        <dbReference type="Google" id="ProtNLM"/>
    </source>
</evidence>
<accession>A0A4Y2PM00</accession>
<reference evidence="1 2" key="1">
    <citation type="journal article" date="2019" name="Sci. Rep.">
        <title>Orb-weaving spider Araneus ventricosus genome elucidates the spidroin gene catalogue.</title>
        <authorList>
            <person name="Kono N."/>
            <person name="Nakamura H."/>
            <person name="Ohtoshi R."/>
            <person name="Moran D.A.P."/>
            <person name="Shinohara A."/>
            <person name="Yoshida Y."/>
            <person name="Fujiwara M."/>
            <person name="Mori M."/>
            <person name="Tomita M."/>
            <person name="Arakawa K."/>
        </authorList>
    </citation>
    <scope>NUCLEOTIDE SEQUENCE [LARGE SCALE GENOMIC DNA]</scope>
</reference>
<name>A0A4Y2PM00_ARAVE</name>
<dbReference type="OrthoDB" id="6515318at2759"/>
<keyword evidence="2" id="KW-1185">Reference proteome</keyword>
<comment type="caution">
    <text evidence="1">The sequence shown here is derived from an EMBL/GenBank/DDBJ whole genome shotgun (WGS) entry which is preliminary data.</text>
</comment>
<dbReference type="AlphaFoldDB" id="A0A4Y2PM00"/>
<dbReference type="Proteomes" id="UP000499080">
    <property type="component" value="Unassembled WGS sequence"/>
</dbReference>
<organism evidence="1 2">
    <name type="scientific">Araneus ventricosus</name>
    <name type="common">Orbweaver spider</name>
    <name type="synonym">Epeira ventricosa</name>
    <dbReference type="NCBI Taxonomy" id="182803"/>
    <lineage>
        <taxon>Eukaryota</taxon>
        <taxon>Metazoa</taxon>
        <taxon>Ecdysozoa</taxon>
        <taxon>Arthropoda</taxon>
        <taxon>Chelicerata</taxon>
        <taxon>Arachnida</taxon>
        <taxon>Araneae</taxon>
        <taxon>Araneomorphae</taxon>
        <taxon>Entelegynae</taxon>
        <taxon>Araneoidea</taxon>
        <taxon>Araneidae</taxon>
        <taxon>Araneus</taxon>
    </lineage>
</organism>